<organism evidence="1 2">
    <name type="scientific">Portunus trituberculatus</name>
    <name type="common">Swimming crab</name>
    <name type="synonym">Neptunus trituberculatus</name>
    <dbReference type="NCBI Taxonomy" id="210409"/>
    <lineage>
        <taxon>Eukaryota</taxon>
        <taxon>Metazoa</taxon>
        <taxon>Ecdysozoa</taxon>
        <taxon>Arthropoda</taxon>
        <taxon>Crustacea</taxon>
        <taxon>Multicrustacea</taxon>
        <taxon>Malacostraca</taxon>
        <taxon>Eumalacostraca</taxon>
        <taxon>Eucarida</taxon>
        <taxon>Decapoda</taxon>
        <taxon>Pleocyemata</taxon>
        <taxon>Brachyura</taxon>
        <taxon>Eubrachyura</taxon>
        <taxon>Portunoidea</taxon>
        <taxon>Portunidae</taxon>
        <taxon>Portuninae</taxon>
        <taxon>Portunus</taxon>
    </lineage>
</organism>
<evidence type="ECO:0000313" key="2">
    <source>
        <dbReference type="Proteomes" id="UP000324222"/>
    </source>
</evidence>
<proteinExistence type="predicted"/>
<keyword evidence="2" id="KW-1185">Reference proteome</keyword>
<protein>
    <submittedName>
        <fullName evidence="1">Uncharacterized protein</fullName>
    </submittedName>
</protein>
<dbReference type="Proteomes" id="UP000324222">
    <property type="component" value="Unassembled WGS sequence"/>
</dbReference>
<dbReference type="EMBL" id="VSRR010100000">
    <property type="protein sequence ID" value="MPC94828.1"/>
    <property type="molecule type" value="Genomic_DNA"/>
</dbReference>
<comment type="caution">
    <text evidence="1">The sequence shown here is derived from an EMBL/GenBank/DDBJ whole genome shotgun (WGS) entry which is preliminary data.</text>
</comment>
<evidence type="ECO:0000313" key="1">
    <source>
        <dbReference type="EMBL" id="MPC94828.1"/>
    </source>
</evidence>
<name>A0A5B7JP10_PORTR</name>
<sequence length="74" mass="7792">MHLPRLRRLFRAAARRSPSVPVAATAARVSGTAVKAQCEAEPIRRVAVAGEDAGVGRVMGRRSVEAQCEAGVLP</sequence>
<accession>A0A5B7JP10</accession>
<dbReference type="AlphaFoldDB" id="A0A5B7JP10"/>
<gene>
    <name evidence="1" type="ORF">E2C01_090014</name>
</gene>
<reference evidence="1 2" key="1">
    <citation type="submission" date="2019-05" db="EMBL/GenBank/DDBJ databases">
        <title>Another draft genome of Portunus trituberculatus and its Hox gene families provides insights of decapod evolution.</title>
        <authorList>
            <person name="Jeong J.-H."/>
            <person name="Song I."/>
            <person name="Kim S."/>
            <person name="Choi T."/>
            <person name="Kim D."/>
            <person name="Ryu S."/>
            <person name="Kim W."/>
        </authorList>
    </citation>
    <scope>NUCLEOTIDE SEQUENCE [LARGE SCALE GENOMIC DNA]</scope>
    <source>
        <tissue evidence="1">Muscle</tissue>
    </source>
</reference>